<dbReference type="VEuPathDB" id="FungiDB:PSTT_16961"/>
<dbReference type="EMBL" id="PKSL01000437">
    <property type="protein sequence ID" value="POV94237.1"/>
    <property type="molecule type" value="Genomic_DNA"/>
</dbReference>
<evidence type="ECO:0000256" key="1">
    <source>
        <dbReference type="SAM" id="MobiDB-lite"/>
    </source>
</evidence>
<protein>
    <submittedName>
        <fullName evidence="2">Uncharacterized protein</fullName>
    </submittedName>
</protein>
<feature type="region of interest" description="Disordered" evidence="1">
    <location>
        <begin position="94"/>
        <end position="143"/>
    </location>
</feature>
<sequence>MSISSEIESIRAELTRLQTKLIILESRLKPDSSALATKITSVSTINKVSQSRHCKTIGRSDKALCAVKAGDSKTLRSRSFRVMQHLIAMVDVSHAEASPDRSNSPSDCGRHRDLPNLPQSTTGKKLEPKQNNNPKVPRRQSKTFTARNTVQTTKPINNSTSHVTVQPFSLIPQMATLHDVIKAEYQGLCFPSDQSLKTKYVFQDKRWRVSADKLHTRANKLIKKGAAGIWLWNQEMEAADYRSLTKTTATRSQDVKTLLQFSGWATEGPPGHSPPSIEKIPIKLFENVKGRTWCWYKDRWLLFLLHKT</sequence>
<dbReference type="AlphaFoldDB" id="A0A2S4UAC5"/>
<feature type="compositionally biased region" description="Polar residues" evidence="1">
    <location>
        <begin position="117"/>
        <end position="134"/>
    </location>
</feature>
<evidence type="ECO:0000313" key="3">
    <source>
        <dbReference type="Proteomes" id="UP000239156"/>
    </source>
</evidence>
<dbReference type="VEuPathDB" id="FungiDB:PSHT_16224"/>
<evidence type="ECO:0000313" key="2">
    <source>
        <dbReference type="EMBL" id="POV94237.1"/>
    </source>
</evidence>
<dbReference type="Proteomes" id="UP000239156">
    <property type="component" value="Unassembled WGS sequence"/>
</dbReference>
<accession>A0A2S4UAC5</accession>
<comment type="caution">
    <text evidence="2">The sequence shown here is derived from an EMBL/GenBank/DDBJ whole genome shotgun (WGS) entry which is preliminary data.</text>
</comment>
<reference evidence="2" key="1">
    <citation type="submission" date="2017-12" db="EMBL/GenBank/DDBJ databases">
        <title>Gene loss provides genomic basis for host adaptation in cereal stripe rust fungi.</title>
        <authorList>
            <person name="Xia C."/>
        </authorList>
    </citation>
    <scope>NUCLEOTIDE SEQUENCE [LARGE SCALE GENOMIC DNA]</scope>
    <source>
        <strain evidence="2">93-210</strain>
    </source>
</reference>
<proteinExistence type="predicted"/>
<organism evidence="2 3">
    <name type="scientific">Puccinia striiformis</name>
    <dbReference type="NCBI Taxonomy" id="27350"/>
    <lineage>
        <taxon>Eukaryota</taxon>
        <taxon>Fungi</taxon>
        <taxon>Dikarya</taxon>
        <taxon>Basidiomycota</taxon>
        <taxon>Pucciniomycotina</taxon>
        <taxon>Pucciniomycetes</taxon>
        <taxon>Pucciniales</taxon>
        <taxon>Pucciniaceae</taxon>
        <taxon>Puccinia</taxon>
    </lineage>
</organism>
<keyword evidence="3" id="KW-1185">Reference proteome</keyword>
<name>A0A2S4UAC5_9BASI</name>
<gene>
    <name evidence="2" type="ORF">PSTT_16961</name>
</gene>